<keyword evidence="3 6" id="KW-1133">Transmembrane helix</keyword>
<organism evidence="8 9">
    <name type="scientific">Nakamurella multipartita (strain ATCC 700099 / DSM 44233 / CIP 104796 / JCM 9543 / NBRC 105858 / Y-104)</name>
    <name type="common">Microsphaera multipartita</name>
    <dbReference type="NCBI Taxonomy" id="479431"/>
    <lineage>
        <taxon>Bacteria</taxon>
        <taxon>Bacillati</taxon>
        <taxon>Actinomycetota</taxon>
        <taxon>Actinomycetes</taxon>
        <taxon>Nakamurellales</taxon>
        <taxon>Nakamurellaceae</taxon>
        <taxon>Nakamurella</taxon>
    </lineage>
</organism>
<dbReference type="GO" id="GO:0046677">
    <property type="term" value="P:response to antibiotic"/>
    <property type="evidence" value="ECO:0007669"/>
    <property type="project" value="UniProtKB-KW"/>
</dbReference>
<dbReference type="PIRSF" id="PIRSF006648">
    <property type="entry name" value="DrrB"/>
    <property type="match status" value="1"/>
</dbReference>
<keyword evidence="6" id="KW-1003">Cell membrane</keyword>
<dbReference type="OrthoDB" id="3370990at2"/>
<dbReference type="InParanoid" id="C8XAE1"/>
<evidence type="ECO:0000256" key="2">
    <source>
        <dbReference type="ARBA" id="ARBA00022692"/>
    </source>
</evidence>
<dbReference type="RefSeq" id="WP_015746221.1">
    <property type="nucleotide sequence ID" value="NC_013235.1"/>
</dbReference>
<feature type="domain" description="ABC transmembrane type-2" evidence="7">
    <location>
        <begin position="31"/>
        <end position="264"/>
    </location>
</feature>
<gene>
    <name evidence="8" type="ordered locus">Namu_0895</name>
</gene>
<dbReference type="Proteomes" id="UP000002218">
    <property type="component" value="Chromosome"/>
</dbReference>
<dbReference type="InterPro" id="IPR013525">
    <property type="entry name" value="ABC2_TM"/>
</dbReference>
<dbReference type="eggNOG" id="COG0842">
    <property type="taxonomic scope" value="Bacteria"/>
</dbReference>
<dbReference type="STRING" id="479431.Namu_0895"/>
<dbReference type="Pfam" id="PF01061">
    <property type="entry name" value="ABC2_membrane"/>
    <property type="match status" value="1"/>
</dbReference>
<reference evidence="8 9" key="2">
    <citation type="journal article" date="2010" name="Stand. Genomic Sci.">
        <title>Complete genome sequence of Nakamurella multipartita type strain (Y-104).</title>
        <authorList>
            <person name="Tice H."/>
            <person name="Mayilraj S."/>
            <person name="Sims D."/>
            <person name="Lapidus A."/>
            <person name="Nolan M."/>
            <person name="Lucas S."/>
            <person name="Glavina Del Rio T."/>
            <person name="Copeland A."/>
            <person name="Cheng J.F."/>
            <person name="Meincke L."/>
            <person name="Bruce D."/>
            <person name="Goodwin L."/>
            <person name="Pitluck S."/>
            <person name="Ivanova N."/>
            <person name="Mavromatis K."/>
            <person name="Ovchinnikova G."/>
            <person name="Pati A."/>
            <person name="Chen A."/>
            <person name="Palaniappan K."/>
            <person name="Land M."/>
            <person name="Hauser L."/>
            <person name="Chang Y.J."/>
            <person name="Jeffries C.D."/>
            <person name="Detter J.C."/>
            <person name="Brettin T."/>
            <person name="Rohde M."/>
            <person name="Goker M."/>
            <person name="Bristow J."/>
            <person name="Eisen J.A."/>
            <person name="Markowitz V."/>
            <person name="Hugenholtz P."/>
            <person name="Kyrpides N.C."/>
            <person name="Klenk H.P."/>
            <person name="Chen F."/>
        </authorList>
    </citation>
    <scope>NUCLEOTIDE SEQUENCE [LARGE SCALE GENOMIC DNA]</scope>
    <source>
        <strain evidence="9">ATCC 700099 / DSM 44233 / CIP 104796 / JCM 9543 / NBRC 105858 / Y-104</strain>
    </source>
</reference>
<dbReference type="InterPro" id="IPR051784">
    <property type="entry name" value="Nod_factor_ABC_transporter"/>
</dbReference>
<evidence type="ECO:0000256" key="6">
    <source>
        <dbReference type="RuleBase" id="RU361157"/>
    </source>
</evidence>
<keyword evidence="6" id="KW-0813">Transport</keyword>
<dbReference type="GO" id="GO:0043190">
    <property type="term" value="C:ATP-binding cassette (ABC) transporter complex"/>
    <property type="evidence" value="ECO:0007669"/>
    <property type="project" value="InterPro"/>
</dbReference>
<name>C8XAE1_NAKMY</name>
<keyword evidence="9" id="KW-1185">Reference proteome</keyword>
<feature type="transmembrane region" description="Helical" evidence="6">
    <location>
        <begin position="144"/>
        <end position="169"/>
    </location>
</feature>
<feature type="transmembrane region" description="Helical" evidence="6">
    <location>
        <begin position="176"/>
        <end position="194"/>
    </location>
</feature>
<dbReference type="EMBL" id="CP001737">
    <property type="protein sequence ID" value="ACV77306.1"/>
    <property type="molecule type" value="Genomic_DNA"/>
</dbReference>
<evidence type="ECO:0000256" key="3">
    <source>
        <dbReference type="ARBA" id="ARBA00022989"/>
    </source>
</evidence>
<feature type="transmembrane region" description="Helical" evidence="6">
    <location>
        <begin position="238"/>
        <end position="258"/>
    </location>
</feature>
<comment type="similarity">
    <text evidence="6">Belongs to the ABC-2 integral membrane protein family.</text>
</comment>
<evidence type="ECO:0000256" key="1">
    <source>
        <dbReference type="ARBA" id="ARBA00004141"/>
    </source>
</evidence>
<dbReference type="AlphaFoldDB" id="C8XAE1"/>
<evidence type="ECO:0000313" key="8">
    <source>
        <dbReference type="EMBL" id="ACV77306.1"/>
    </source>
</evidence>
<proteinExistence type="inferred from homology"/>
<keyword evidence="4 6" id="KW-0472">Membrane</keyword>
<protein>
    <recommendedName>
        <fullName evidence="6">Transport permease protein</fullName>
    </recommendedName>
</protein>
<evidence type="ECO:0000259" key="7">
    <source>
        <dbReference type="PROSITE" id="PS51012"/>
    </source>
</evidence>
<keyword evidence="5" id="KW-0046">Antibiotic resistance</keyword>
<feature type="transmembrane region" description="Helical" evidence="6">
    <location>
        <begin position="31"/>
        <end position="56"/>
    </location>
</feature>
<dbReference type="PANTHER" id="PTHR43229">
    <property type="entry name" value="NODULATION PROTEIN J"/>
    <property type="match status" value="1"/>
</dbReference>
<reference evidence="9" key="1">
    <citation type="submission" date="2009-09" db="EMBL/GenBank/DDBJ databases">
        <title>The complete genome of Nakamurella multipartita DSM 44233.</title>
        <authorList>
            <consortium name="US DOE Joint Genome Institute (JGI-PGF)"/>
            <person name="Lucas S."/>
            <person name="Copeland A."/>
            <person name="Lapidus A."/>
            <person name="Glavina del Rio T."/>
            <person name="Dalin E."/>
            <person name="Tice H."/>
            <person name="Bruce D."/>
            <person name="Goodwin L."/>
            <person name="Pitluck S."/>
            <person name="Kyrpides N."/>
            <person name="Mavromatis K."/>
            <person name="Ivanova N."/>
            <person name="Ovchinnikova G."/>
            <person name="Sims D."/>
            <person name="Meincke L."/>
            <person name="Brettin T."/>
            <person name="Detter J.C."/>
            <person name="Han C."/>
            <person name="Larimer F."/>
            <person name="Land M."/>
            <person name="Hauser L."/>
            <person name="Markowitz V."/>
            <person name="Cheng J.-F."/>
            <person name="Hugenholtz P."/>
            <person name="Woyke T."/>
            <person name="Wu D."/>
            <person name="Klenk H.-P."/>
            <person name="Eisen J.A."/>
        </authorList>
    </citation>
    <scope>NUCLEOTIDE SEQUENCE [LARGE SCALE GENOMIC DNA]</scope>
    <source>
        <strain evidence="9">ATCC 700099 / DSM 44233 / CIP 104796 / JCM 9543 / NBRC 105858 / Y-104</strain>
    </source>
</reference>
<dbReference type="KEGG" id="nml:Namu_0895"/>
<dbReference type="InterPro" id="IPR047817">
    <property type="entry name" value="ABC2_TM_bact-type"/>
</dbReference>
<keyword evidence="2 6" id="KW-0812">Transmembrane</keyword>
<comment type="subcellular location">
    <subcellularLocation>
        <location evidence="6">Cell membrane</location>
        <topology evidence="6">Multi-pass membrane protein</topology>
    </subcellularLocation>
    <subcellularLocation>
        <location evidence="1">Membrane</location>
        <topology evidence="1">Multi-pass membrane protein</topology>
    </subcellularLocation>
</comment>
<dbReference type="HOGENOM" id="CLU_039483_2_0_11"/>
<dbReference type="PANTHER" id="PTHR43229:SF2">
    <property type="entry name" value="NODULATION PROTEIN J"/>
    <property type="match status" value="1"/>
</dbReference>
<evidence type="ECO:0000256" key="4">
    <source>
        <dbReference type="ARBA" id="ARBA00023136"/>
    </source>
</evidence>
<dbReference type="PROSITE" id="PS51012">
    <property type="entry name" value="ABC_TM2"/>
    <property type="match status" value="1"/>
</dbReference>
<evidence type="ECO:0000256" key="5">
    <source>
        <dbReference type="ARBA" id="ARBA00023251"/>
    </source>
</evidence>
<dbReference type="InterPro" id="IPR000412">
    <property type="entry name" value="ABC_2_transport"/>
</dbReference>
<feature type="transmembrane region" description="Helical" evidence="6">
    <location>
        <begin position="117"/>
        <end position="138"/>
    </location>
</feature>
<dbReference type="GO" id="GO:0140359">
    <property type="term" value="F:ABC-type transporter activity"/>
    <property type="evidence" value="ECO:0007669"/>
    <property type="project" value="InterPro"/>
</dbReference>
<sequence length="266" mass="28741">MTTTRDRTEPMLGDAWTITRRQFWHWRAQPGGFTVGLLFPVLVTLMFGALFGGAIAGPGEDYYSFLMPGIFVMAMLFGLETTMTAVNTDASRGVTDRFRSLPIHPAAVVLGRCLADMIYTVLGLIVLMAAGLALGWRWSDGMTGALTAVALLLMLRFALLWVGIFVGLIAPGPETVVAVQILVWPISMLSNIFVDPATMPGWLGALASWNPLSATATATRELFGNPTWASASWVNEHALLLSVIWPVAITAVFAPLAVRAYRRLGG</sequence>
<evidence type="ECO:0000313" key="9">
    <source>
        <dbReference type="Proteomes" id="UP000002218"/>
    </source>
</evidence>
<accession>C8XAE1</accession>
<feature type="transmembrane region" description="Helical" evidence="6">
    <location>
        <begin position="62"/>
        <end position="79"/>
    </location>
</feature>